<dbReference type="EMBL" id="ML122257">
    <property type="protein sequence ID" value="RPD63129.1"/>
    <property type="molecule type" value="Genomic_DNA"/>
</dbReference>
<dbReference type="SUPFAM" id="SSF56235">
    <property type="entry name" value="N-terminal nucleophile aminohydrolases (Ntn hydrolases)"/>
    <property type="match status" value="1"/>
</dbReference>
<evidence type="ECO:0000256" key="3">
    <source>
        <dbReference type="ARBA" id="ARBA00022962"/>
    </source>
</evidence>
<keyword evidence="7" id="KW-1185">Reference proteome</keyword>
<evidence type="ECO:0000313" key="6">
    <source>
        <dbReference type="EMBL" id="RPD63129.1"/>
    </source>
</evidence>
<dbReference type="CDD" id="cd03766">
    <property type="entry name" value="Gn_AT_II_novel"/>
    <property type="match status" value="1"/>
</dbReference>
<dbReference type="InterPro" id="IPR029055">
    <property type="entry name" value="Ntn_hydrolases_N"/>
</dbReference>
<keyword evidence="1" id="KW-0028">Amino-acid biosynthesis</keyword>
<dbReference type="STRING" id="1328759.A0A5C2SJ05"/>
<feature type="compositionally biased region" description="Basic and acidic residues" evidence="4">
    <location>
        <begin position="579"/>
        <end position="591"/>
    </location>
</feature>
<evidence type="ECO:0000259" key="5">
    <source>
        <dbReference type="PROSITE" id="PS51278"/>
    </source>
</evidence>
<evidence type="ECO:0000256" key="4">
    <source>
        <dbReference type="SAM" id="MobiDB-lite"/>
    </source>
</evidence>
<dbReference type="GO" id="GO:0004066">
    <property type="term" value="F:asparagine synthase (glutamine-hydrolyzing) activity"/>
    <property type="evidence" value="ECO:0007669"/>
    <property type="project" value="InterPro"/>
</dbReference>
<dbReference type="PANTHER" id="PTHR45937">
    <property type="entry name" value="ASPARAGINE SYNTHETASE DOMAIN-CONTAINING PROTEIN 1"/>
    <property type="match status" value="1"/>
</dbReference>
<sequence length="591" mass="64903">MCGILFSIQTKDPASGDRPNHLTNLFPRLTSAIAARGPDAQDSVQLDVAQLILTFSASELRLRGETLVTQPHRDADGNLLCWNGEIFEGLNVAPDENDGVKLLSALAGCCNAYDVSSAFGAIEGPYAFLYYHRSTNTLYFGRDPLGRRSLLVHHPDAANPYFVLSSVSAGLDPGHSLEELSTAHLFAIDLNVAAGLGDVKLQSCISSVPRDIGGKSLPFAHPSAVNRTIPNDPPKVESLDSIPPHLTVAVDELIVHLDRSVMLRVRDIPHRETAAGEARVAVFFSGGIDSTMVAFLADRRGSLFQDCRHVPPEEPIDLLNVAFENPRKLTVQVEGNVYGLPKREKKQKLRDPLDYSTVKVTYDVPDRLTGLQEVEELRRLCPHRTWNFLEINVPYEESQSARAAVEALMYPSRTVMDLSLAIALYFAARGVGQVRPHAAADAQPYTSPARVLLNGLGSDELLGGYGRHRTAFKAAGWQAVIDELQTEIDRIPTRNLGRDDRVISSWGKETRHPFLSLSLVNFLAELPVHLKMDPRLEAGLGEKLLLRLAARKLGLVEASSRKKRAMQFGSHSARMAPGEGDRKGDLMLEEK</sequence>
<dbReference type="Proteomes" id="UP000313359">
    <property type="component" value="Unassembled WGS sequence"/>
</dbReference>
<dbReference type="GO" id="GO:0006529">
    <property type="term" value="P:asparagine biosynthetic process"/>
    <property type="evidence" value="ECO:0007669"/>
    <property type="project" value="UniProtKB-KW"/>
</dbReference>
<dbReference type="InterPro" id="IPR014729">
    <property type="entry name" value="Rossmann-like_a/b/a_fold"/>
</dbReference>
<dbReference type="CDD" id="cd01991">
    <property type="entry name" value="Asn_synthase_B_C"/>
    <property type="match status" value="1"/>
</dbReference>
<dbReference type="AlphaFoldDB" id="A0A5C2SJ05"/>
<dbReference type="Pfam" id="PF00733">
    <property type="entry name" value="Asn_synthase"/>
    <property type="match status" value="1"/>
</dbReference>
<evidence type="ECO:0000256" key="1">
    <source>
        <dbReference type="ARBA" id="ARBA00022605"/>
    </source>
</evidence>
<feature type="region of interest" description="Disordered" evidence="4">
    <location>
        <begin position="566"/>
        <end position="591"/>
    </location>
</feature>
<dbReference type="Gene3D" id="3.40.50.620">
    <property type="entry name" value="HUPs"/>
    <property type="match status" value="1"/>
</dbReference>
<dbReference type="InterPro" id="IPR001962">
    <property type="entry name" value="Asn_synthase"/>
</dbReference>
<keyword evidence="3" id="KW-0315">Glutamine amidotransferase</keyword>
<protein>
    <recommendedName>
        <fullName evidence="5">Glutamine amidotransferase type-2 domain-containing protein</fullName>
    </recommendedName>
</protein>
<dbReference type="PROSITE" id="PS51278">
    <property type="entry name" value="GATASE_TYPE_2"/>
    <property type="match status" value="1"/>
</dbReference>
<organism evidence="6 7">
    <name type="scientific">Lentinus tigrinus ALCF2SS1-6</name>
    <dbReference type="NCBI Taxonomy" id="1328759"/>
    <lineage>
        <taxon>Eukaryota</taxon>
        <taxon>Fungi</taxon>
        <taxon>Dikarya</taxon>
        <taxon>Basidiomycota</taxon>
        <taxon>Agaricomycotina</taxon>
        <taxon>Agaricomycetes</taxon>
        <taxon>Polyporales</taxon>
        <taxon>Polyporaceae</taxon>
        <taxon>Lentinus</taxon>
    </lineage>
</organism>
<name>A0A5C2SJ05_9APHY</name>
<dbReference type="PANTHER" id="PTHR45937:SF1">
    <property type="entry name" value="ASPARAGINE SYNTHETASE DOMAIN-CONTAINING PROTEIN 1"/>
    <property type="match status" value="1"/>
</dbReference>
<dbReference type="Gene3D" id="3.60.20.10">
    <property type="entry name" value="Glutamine Phosphoribosylpyrophosphate, subunit 1, domain 1"/>
    <property type="match status" value="1"/>
</dbReference>
<reference evidence="6" key="1">
    <citation type="journal article" date="2018" name="Genome Biol. Evol.">
        <title>Genomics and development of Lentinus tigrinus, a white-rot wood-decaying mushroom with dimorphic fruiting bodies.</title>
        <authorList>
            <person name="Wu B."/>
            <person name="Xu Z."/>
            <person name="Knudson A."/>
            <person name="Carlson A."/>
            <person name="Chen N."/>
            <person name="Kovaka S."/>
            <person name="LaButti K."/>
            <person name="Lipzen A."/>
            <person name="Pennachio C."/>
            <person name="Riley R."/>
            <person name="Schakwitz W."/>
            <person name="Umezawa K."/>
            <person name="Ohm R.A."/>
            <person name="Grigoriev I.V."/>
            <person name="Nagy L.G."/>
            <person name="Gibbons J."/>
            <person name="Hibbett D."/>
        </authorList>
    </citation>
    <scope>NUCLEOTIDE SEQUENCE [LARGE SCALE GENOMIC DNA]</scope>
    <source>
        <strain evidence="6">ALCF2SS1-6</strain>
    </source>
</reference>
<keyword evidence="2" id="KW-0061">Asparagine biosynthesis</keyword>
<feature type="domain" description="Glutamine amidotransferase type-2" evidence="5">
    <location>
        <begin position="2"/>
        <end position="191"/>
    </location>
</feature>
<accession>A0A5C2SJ05</accession>
<dbReference type="SUPFAM" id="SSF52402">
    <property type="entry name" value="Adenine nucleotide alpha hydrolases-like"/>
    <property type="match status" value="1"/>
</dbReference>
<dbReference type="OrthoDB" id="10252281at2759"/>
<dbReference type="InterPro" id="IPR017932">
    <property type="entry name" value="GATase_2_dom"/>
</dbReference>
<proteinExistence type="predicted"/>
<evidence type="ECO:0000256" key="2">
    <source>
        <dbReference type="ARBA" id="ARBA00022888"/>
    </source>
</evidence>
<evidence type="ECO:0000313" key="7">
    <source>
        <dbReference type="Proteomes" id="UP000313359"/>
    </source>
</evidence>
<gene>
    <name evidence="6" type="ORF">L227DRAFT_497656</name>
</gene>
<dbReference type="InterPro" id="IPR051857">
    <property type="entry name" value="Asn_synthetase_domain"/>
</dbReference>